<proteinExistence type="predicted"/>
<dbReference type="AlphaFoldDB" id="A0A0E9M264"/>
<organism evidence="1 2">
    <name type="scientific">Geofilum rubicundum JCM 15548</name>
    <dbReference type="NCBI Taxonomy" id="1236989"/>
    <lineage>
        <taxon>Bacteria</taxon>
        <taxon>Pseudomonadati</taxon>
        <taxon>Bacteroidota</taxon>
        <taxon>Bacteroidia</taxon>
        <taxon>Marinilabiliales</taxon>
        <taxon>Marinilabiliaceae</taxon>
        <taxon>Geofilum</taxon>
    </lineage>
</organism>
<accession>A0A0E9M264</accession>
<dbReference type="InterPro" id="IPR041408">
    <property type="entry name" value="Hcp_Tssd"/>
</dbReference>
<reference evidence="1 2" key="1">
    <citation type="journal article" date="2015" name="Microbes Environ.">
        <title>Distribution and evolution of nitrogen fixation genes in the phylum bacteroidetes.</title>
        <authorList>
            <person name="Inoue J."/>
            <person name="Oshima K."/>
            <person name="Suda W."/>
            <person name="Sakamoto M."/>
            <person name="Iino T."/>
            <person name="Noda S."/>
            <person name="Hongoh Y."/>
            <person name="Hattori M."/>
            <person name="Ohkuma M."/>
        </authorList>
    </citation>
    <scope>NUCLEOTIDE SEQUENCE [LARGE SCALE GENOMIC DNA]</scope>
    <source>
        <strain evidence="1">JCM 15548</strain>
    </source>
</reference>
<name>A0A0E9M264_9BACT</name>
<dbReference type="EMBL" id="BAZW01000057">
    <property type="protein sequence ID" value="GAO31688.1"/>
    <property type="molecule type" value="Genomic_DNA"/>
</dbReference>
<dbReference type="Proteomes" id="UP000032900">
    <property type="component" value="Unassembled WGS sequence"/>
</dbReference>
<sequence>MLVSIDFYVNPNSLSMFGHKCFLRVGQLDDSSISGLYRDSYELLSCNYAFAQGTDRNGKPQTDVKGGTIDVVYPNVPPTELIRWMLKSGKLENGALVICDANDIPLQKILFEDGACVALNVDYSQQGASFTSTSMTIQVNKIKIGEVQLENRWVK</sequence>
<dbReference type="STRING" id="1236989.JCM15548_14077"/>
<evidence type="ECO:0008006" key="3">
    <source>
        <dbReference type="Google" id="ProtNLM"/>
    </source>
</evidence>
<dbReference type="Pfam" id="PF17642">
    <property type="entry name" value="TssD"/>
    <property type="match status" value="1"/>
</dbReference>
<evidence type="ECO:0000313" key="1">
    <source>
        <dbReference type="EMBL" id="GAO31688.1"/>
    </source>
</evidence>
<gene>
    <name evidence="1" type="ORF">JCM15548_14077</name>
</gene>
<protein>
    <recommendedName>
        <fullName evidence="3">Type VI secretion system needle protein Hcp</fullName>
    </recommendedName>
</protein>
<evidence type="ECO:0000313" key="2">
    <source>
        <dbReference type="Proteomes" id="UP000032900"/>
    </source>
</evidence>
<dbReference type="GO" id="GO:0033104">
    <property type="term" value="C:type VI protein secretion system complex"/>
    <property type="evidence" value="ECO:0007669"/>
    <property type="project" value="InterPro"/>
</dbReference>
<keyword evidence="2" id="KW-1185">Reference proteome</keyword>
<comment type="caution">
    <text evidence="1">The sequence shown here is derived from an EMBL/GenBank/DDBJ whole genome shotgun (WGS) entry which is preliminary data.</text>
</comment>